<dbReference type="SUPFAM" id="SSF46785">
    <property type="entry name" value="Winged helix' DNA-binding domain"/>
    <property type="match status" value="1"/>
</dbReference>
<keyword evidence="1" id="KW-0238">DNA-binding</keyword>
<gene>
    <name evidence="3" type="ORF">QYG89_13115</name>
</gene>
<sequence length="232" mass="27182">MSKFMMIQAFSERTGISKGIRKNGFWNSKKCIDFTQENNFLKMFTIFYWHIIIIINNDNNVKKGFIMKQSKADVILHLVRMRIVQTLINGRKLTVQQLGENLQDIPQATLYRHLKRMLHAKVIEVVEENPVRGAVEKVYALPKSSGSISAEEISNWNVEEHMDSFMKFFSIVLADFERYIAQEDFDLQKVVLKVLQNLALIPTFIRVIRINIFRWSTTLWTVQASKALFSRY</sequence>
<dbReference type="Gene3D" id="1.10.10.10">
    <property type="entry name" value="Winged helix-like DNA-binding domain superfamily/Winged helix DNA-binding domain"/>
    <property type="match status" value="1"/>
</dbReference>
<accession>A0ABW8IAS2</accession>
<reference evidence="3 4" key="1">
    <citation type="submission" date="2023-07" db="EMBL/GenBank/DDBJ databases">
        <title>Bacillus lucianemedeirus sp. nov, a new species isolated from an immunobiological production facility.</title>
        <authorList>
            <person name="Costa L.V."/>
            <person name="Miranda R.V.S.L."/>
            <person name="Brandao M.L.L."/>
            <person name="Reis C.M.F."/>
            <person name="Frazao A.M."/>
            <person name="Cruz F.V."/>
            <person name="Baio P.V.P."/>
            <person name="Veras J.F.C."/>
            <person name="Ramos J.N."/>
            <person name="Vieira V."/>
        </authorList>
    </citation>
    <scope>NUCLEOTIDE SEQUENCE [LARGE SCALE GENOMIC DNA]</scope>
    <source>
        <strain evidence="3 4">B190/17</strain>
    </source>
</reference>
<dbReference type="Pfam" id="PF12840">
    <property type="entry name" value="HTH_20"/>
    <property type="match status" value="1"/>
</dbReference>
<dbReference type="InterPro" id="IPR036390">
    <property type="entry name" value="WH_DNA-bd_sf"/>
</dbReference>
<protein>
    <submittedName>
        <fullName evidence="3">Helix-turn-helix domain-containing protein</fullName>
    </submittedName>
</protein>
<dbReference type="InterPro" id="IPR001845">
    <property type="entry name" value="HTH_ArsR_DNA-bd_dom"/>
</dbReference>
<feature type="domain" description="HTH arsR-type" evidence="2">
    <location>
        <begin position="74"/>
        <end position="159"/>
    </location>
</feature>
<comment type="caution">
    <text evidence="3">The sequence shown here is derived from an EMBL/GenBank/DDBJ whole genome shotgun (WGS) entry which is preliminary data.</text>
</comment>
<evidence type="ECO:0000313" key="4">
    <source>
        <dbReference type="Proteomes" id="UP001619911"/>
    </source>
</evidence>
<dbReference type="Proteomes" id="UP001619911">
    <property type="component" value="Unassembled WGS sequence"/>
</dbReference>
<keyword evidence="4" id="KW-1185">Reference proteome</keyword>
<proteinExistence type="predicted"/>
<evidence type="ECO:0000259" key="2">
    <source>
        <dbReference type="SMART" id="SM00418"/>
    </source>
</evidence>
<evidence type="ECO:0000313" key="3">
    <source>
        <dbReference type="EMBL" id="MFK2826589.1"/>
    </source>
</evidence>
<dbReference type="CDD" id="cd00090">
    <property type="entry name" value="HTH_ARSR"/>
    <property type="match status" value="1"/>
</dbReference>
<dbReference type="RefSeq" id="WP_404318052.1">
    <property type="nucleotide sequence ID" value="NZ_JAUIYO010000012.1"/>
</dbReference>
<evidence type="ECO:0000256" key="1">
    <source>
        <dbReference type="ARBA" id="ARBA00023125"/>
    </source>
</evidence>
<dbReference type="InterPro" id="IPR036388">
    <property type="entry name" value="WH-like_DNA-bd_sf"/>
</dbReference>
<organism evidence="3 4">
    <name type="scientific">Bacillus lumedeiriae</name>
    <dbReference type="NCBI Taxonomy" id="3058829"/>
    <lineage>
        <taxon>Bacteria</taxon>
        <taxon>Bacillati</taxon>
        <taxon>Bacillota</taxon>
        <taxon>Bacilli</taxon>
        <taxon>Bacillales</taxon>
        <taxon>Bacillaceae</taxon>
        <taxon>Bacillus</taxon>
    </lineage>
</organism>
<name>A0ABW8IAS2_9BACI</name>
<dbReference type="SMART" id="SM00418">
    <property type="entry name" value="HTH_ARSR"/>
    <property type="match status" value="1"/>
</dbReference>
<dbReference type="EMBL" id="JAUIYO010000012">
    <property type="protein sequence ID" value="MFK2826589.1"/>
    <property type="molecule type" value="Genomic_DNA"/>
</dbReference>
<dbReference type="InterPro" id="IPR011991">
    <property type="entry name" value="ArsR-like_HTH"/>
</dbReference>